<feature type="region of interest" description="Disordered" evidence="1">
    <location>
        <begin position="897"/>
        <end position="1043"/>
    </location>
</feature>
<organism evidence="2 3">
    <name type="scientific">Filobasidium floriforme</name>
    <dbReference type="NCBI Taxonomy" id="5210"/>
    <lineage>
        <taxon>Eukaryota</taxon>
        <taxon>Fungi</taxon>
        <taxon>Dikarya</taxon>
        <taxon>Basidiomycota</taxon>
        <taxon>Agaricomycotina</taxon>
        <taxon>Tremellomycetes</taxon>
        <taxon>Filobasidiales</taxon>
        <taxon>Filobasidiaceae</taxon>
        <taxon>Filobasidium</taxon>
    </lineage>
</organism>
<feature type="compositionally biased region" description="Basic and acidic residues" evidence="1">
    <location>
        <begin position="576"/>
        <end position="585"/>
    </location>
</feature>
<feature type="compositionally biased region" description="Basic and acidic residues" evidence="1">
    <location>
        <begin position="947"/>
        <end position="958"/>
    </location>
</feature>
<proteinExistence type="predicted"/>
<keyword evidence="3" id="KW-1185">Reference proteome</keyword>
<feature type="compositionally biased region" description="Basic and acidic residues" evidence="1">
    <location>
        <begin position="108"/>
        <end position="124"/>
    </location>
</feature>
<dbReference type="AlphaFoldDB" id="A0A8K0JJB8"/>
<sequence length="1197" mass="132091">MSAPAKNLNAGLIAAQKAREIKAARNKKRLENLKNINRKRPAPSEEREEEQAAKKPRTSKSPSLSSISDSAPLADLLPPTREGLTTGLGSEEGSRNRPLKLRFTRPVIEGKADVQGPEKKTTQDDREESIPPVSNDPRVFKKMVKNSEVGDNDVKVHGWMRQGSADPLPLPSTPNPHQGPPSDLSDDIALGEDLNGVFKSSNAEKSKTLLPADDGGVAIAKDKGEGLVAANDDTANDGRDTVAAKDLPLAEKKDDVPPAEKKDEVPPANKDVVMRDGTTQAVPPVRRFLQVFPSDIAVRPVQTGYKERRVSRRAGAQALPSNWEPVKVNKDSEPVPMGQYAMDVAEKKMQGRKRGRSIEPQQIATTQMPRTRHVPWGDDPSKVLGGHRWVLRELTQKPIFKSGPMSWSEPFPTARLRAREALPAALLRVWQALSIGCESAEAWGEVERDLAELLEEGFDADEWQKVGAIACSGGSRGTRTCAFHQMVWDCGVREAFQGEMKAPPVSRFVEFAFHVLVKGCEQREGDEWWGGMSSLDLMNILRGAGLDDEDDEELQNTVSTVLERLKGIERREISARRDRQRERIQGDISPATGNRDDGDAEARERKELGIMVRAVGWRRMVFMGENWMEGASVAMIATIAGVILEVFVSRDDWRSDSSLMGELEFLRELIGPAAFSTREWIPILQLLRRTSLMTVQTALRKLRDCVLLPEARSRWKDLVQSAAEMWASEPGVQPEIIPVVNLEWLGTPLGHASDVLRELSEGVVLYMPRSVKEQLVRERLGSFSRPVWSGFFADMDLLERQMITRQTWERRFTLRRNFALSWLNEWTKPGTDKMLRMRGLIFGLHLDLPGGAALVPRNVPFAYSRPAGFTERSLSEERAVREVVDLFEIPDPAVDVADMDLDIGDGPGPDADAATGEDAGDDGNTGRGGEGTDESNNNNNGGGADEPPEKNVDEEVAAKSKSRTPGSKESSPAKPRTSKNSAGVLSAGLPKDREESDDSDYADSEKGDNGDSGDSDDADAWEEGGSCVKKLGDKKTAGRPGAGVAWTHQIGPAQDVNFFVKSNDQYRSSSKSKVALEWGQDDDWVDPTLILPSKASDKKSCATKKQASDARSKKAGDIRDAIHDKLIDAARTTGTVGLYMQVYPGRMGVEMAITPNLDPQEAEWKRLAYEFFDYTSEISADWARRIREKEEGFNDEE</sequence>
<accession>A0A8K0JJB8</accession>
<reference evidence="2" key="1">
    <citation type="submission" date="2020-04" db="EMBL/GenBank/DDBJ databases">
        <title>Analysis of mating type loci in Filobasidium floriforme.</title>
        <authorList>
            <person name="Nowrousian M."/>
        </authorList>
    </citation>
    <scope>NUCLEOTIDE SEQUENCE</scope>
    <source>
        <strain evidence="2">CBS 6242</strain>
    </source>
</reference>
<evidence type="ECO:0000256" key="1">
    <source>
        <dbReference type="SAM" id="MobiDB-lite"/>
    </source>
</evidence>
<comment type="caution">
    <text evidence="2">The sequence shown here is derived from an EMBL/GenBank/DDBJ whole genome shotgun (WGS) entry which is preliminary data.</text>
</comment>
<dbReference type="Proteomes" id="UP000812966">
    <property type="component" value="Unassembled WGS sequence"/>
</dbReference>
<feature type="compositionally biased region" description="Low complexity" evidence="1">
    <location>
        <begin position="59"/>
        <end position="91"/>
    </location>
</feature>
<gene>
    <name evidence="2" type="ORF">FFLO_07079</name>
</gene>
<feature type="compositionally biased region" description="Acidic residues" evidence="1">
    <location>
        <begin position="1011"/>
        <end position="1022"/>
    </location>
</feature>
<feature type="compositionally biased region" description="Low complexity" evidence="1">
    <location>
        <begin position="908"/>
        <end position="917"/>
    </location>
</feature>
<feature type="compositionally biased region" description="Basic and acidic residues" evidence="1">
    <location>
        <begin position="42"/>
        <end position="53"/>
    </location>
</feature>
<name>A0A8K0JJB8_9TREE</name>
<evidence type="ECO:0000313" key="2">
    <source>
        <dbReference type="EMBL" id="KAG7527296.1"/>
    </source>
</evidence>
<feature type="region of interest" description="Disordered" evidence="1">
    <location>
        <begin position="1095"/>
        <end position="1115"/>
    </location>
</feature>
<feature type="region of interest" description="Disordered" evidence="1">
    <location>
        <begin position="24"/>
        <end position="209"/>
    </location>
</feature>
<protein>
    <submittedName>
        <fullName evidence="2">Uncharacterized protein</fullName>
    </submittedName>
</protein>
<evidence type="ECO:0000313" key="3">
    <source>
        <dbReference type="Proteomes" id="UP000812966"/>
    </source>
</evidence>
<feature type="region of interest" description="Disordered" evidence="1">
    <location>
        <begin position="229"/>
        <end position="278"/>
    </location>
</feature>
<feature type="region of interest" description="Disordered" evidence="1">
    <location>
        <begin position="576"/>
        <end position="602"/>
    </location>
</feature>
<feature type="compositionally biased region" description="Basic and acidic residues" evidence="1">
    <location>
        <begin position="236"/>
        <end position="265"/>
    </location>
</feature>
<dbReference type="EMBL" id="JABELV010000344">
    <property type="protein sequence ID" value="KAG7527296.1"/>
    <property type="molecule type" value="Genomic_DNA"/>
</dbReference>
<feature type="compositionally biased region" description="Pro residues" evidence="1">
    <location>
        <begin position="168"/>
        <end position="179"/>
    </location>
</feature>